<evidence type="ECO:0000313" key="3">
    <source>
        <dbReference type="EMBL" id="TYH21465.1"/>
    </source>
</evidence>
<proteinExistence type="predicted"/>
<protein>
    <submittedName>
        <fullName evidence="3">Uncharacterized protein</fullName>
    </submittedName>
</protein>
<keyword evidence="1" id="KW-0812">Transmembrane</keyword>
<keyword evidence="2" id="KW-0732">Signal</keyword>
<evidence type="ECO:0000313" key="4">
    <source>
        <dbReference type="Proteomes" id="UP000323506"/>
    </source>
</evidence>
<organism evidence="3 4">
    <name type="scientific">Gossypium darwinii</name>
    <name type="common">Darwin's cotton</name>
    <name type="synonym">Gossypium barbadense var. darwinii</name>
    <dbReference type="NCBI Taxonomy" id="34276"/>
    <lineage>
        <taxon>Eukaryota</taxon>
        <taxon>Viridiplantae</taxon>
        <taxon>Streptophyta</taxon>
        <taxon>Embryophyta</taxon>
        <taxon>Tracheophyta</taxon>
        <taxon>Spermatophyta</taxon>
        <taxon>Magnoliopsida</taxon>
        <taxon>eudicotyledons</taxon>
        <taxon>Gunneridae</taxon>
        <taxon>Pentapetalae</taxon>
        <taxon>rosids</taxon>
        <taxon>malvids</taxon>
        <taxon>Malvales</taxon>
        <taxon>Malvaceae</taxon>
        <taxon>Malvoideae</taxon>
        <taxon>Gossypium</taxon>
    </lineage>
</organism>
<evidence type="ECO:0000256" key="1">
    <source>
        <dbReference type="SAM" id="Phobius"/>
    </source>
</evidence>
<keyword evidence="1" id="KW-0472">Membrane</keyword>
<evidence type="ECO:0000256" key="2">
    <source>
        <dbReference type="SAM" id="SignalP"/>
    </source>
</evidence>
<feature type="chain" id="PRO_5022736583" evidence="2">
    <location>
        <begin position="21"/>
        <end position="66"/>
    </location>
</feature>
<dbReference type="AlphaFoldDB" id="A0A5D2GTC8"/>
<name>A0A5D2GTC8_GOSDA</name>
<keyword evidence="1" id="KW-1133">Transmembrane helix</keyword>
<gene>
    <name evidence="3" type="ORF">ES288_A04G046700v1</name>
</gene>
<dbReference type="Proteomes" id="UP000323506">
    <property type="component" value="Chromosome A04"/>
</dbReference>
<dbReference type="EMBL" id="CM017691">
    <property type="protein sequence ID" value="TYH21465.1"/>
    <property type="molecule type" value="Genomic_DNA"/>
</dbReference>
<feature type="transmembrane region" description="Helical" evidence="1">
    <location>
        <begin position="41"/>
        <end position="62"/>
    </location>
</feature>
<keyword evidence="4" id="KW-1185">Reference proteome</keyword>
<reference evidence="3 4" key="1">
    <citation type="submission" date="2019-06" db="EMBL/GenBank/DDBJ databases">
        <title>WGS assembly of Gossypium darwinii.</title>
        <authorList>
            <person name="Chen Z.J."/>
            <person name="Sreedasyam A."/>
            <person name="Ando A."/>
            <person name="Song Q."/>
            <person name="De L."/>
            <person name="Hulse-Kemp A."/>
            <person name="Ding M."/>
            <person name="Ye W."/>
            <person name="Kirkbride R."/>
            <person name="Jenkins J."/>
            <person name="Plott C."/>
            <person name="Lovell J."/>
            <person name="Lin Y.-M."/>
            <person name="Vaughn R."/>
            <person name="Liu B."/>
            <person name="Li W."/>
            <person name="Simpson S."/>
            <person name="Scheffler B."/>
            <person name="Saski C."/>
            <person name="Grover C."/>
            <person name="Hu G."/>
            <person name="Conover J."/>
            <person name="Carlson J."/>
            <person name="Shu S."/>
            <person name="Boston L."/>
            <person name="Williams M."/>
            <person name="Peterson D."/>
            <person name="Mcgee K."/>
            <person name="Jones D."/>
            <person name="Wendel J."/>
            <person name="Stelly D."/>
            <person name="Grimwood J."/>
            <person name="Schmutz J."/>
        </authorList>
    </citation>
    <scope>NUCLEOTIDE SEQUENCE [LARGE SCALE GENOMIC DNA]</scope>
    <source>
        <strain evidence="3">1808015.09</strain>
    </source>
</reference>
<accession>A0A5D2GTC8</accession>
<feature type="signal peptide" evidence="2">
    <location>
        <begin position="1"/>
        <end position="20"/>
    </location>
</feature>
<sequence>MCLNLSGLLLCLPPFPATTGSGLMDFDYVFIHIVPFFPLNLGLLLGFGASIFIWHHITVLLYSKCL</sequence>